<keyword evidence="4 7" id="KW-1133">Transmembrane helix</keyword>
<dbReference type="EMBL" id="CP063189">
    <property type="protein sequence ID" value="WCZ32157.1"/>
    <property type="molecule type" value="Genomic_DNA"/>
</dbReference>
<feature type="transmembrane region" description="Helical" evidence="7">
    <location>
        <begin position="307"/>
        <end position="332"/>
    </location>
</feature>
<organism evidence="8 9">
    <name type="scientific">Corynebacterium massiliense DSM 45435</name>
    <dbReference type="NCBI Taxonomy" id="1121364"/>
    <lineage>
        <taxon>Bacteria</taxon>
        <taxon>Bacillati</taxon>
        <taxon>Actinomycetota</taxon>
        <taxon>Actinomycetes</taxon>
        <taxon>Mycobacteriales</taxon>
        <taxon>Corynebacteriaceae</taxon>
        <taxon>Corynebacterium</taxon>
    </lineage>
</organism>
<dbReference type="Proteomes" id="UP001220064">
    <property type="component" value="Chromosome"/>
</dbReference>
<feature type="transmembrane region" description="Helical" evidence="7">
    <location>
        <begin position="188"/>
        <end position="210"/>
    </location>
</feature>
<proteinExistence type="predicted"/>
<reference evidence="8 9" key="1">
    <citation type="submission" date="2020-10" db="EMBL/GenBank/DDBJ databases">
        <title>Complete genome sequence of Corynebacterium massiliense DSM 45435, type strain of Corynebacterium massiliense.</title>
        <authorList>
            <person name="Busche T."/>
            <person name="Kalinowski J."/>
            <person name="Ruckert C."/>
        </authorList>
    </citation>
    <scope>NUCLEOTIDE SEQUENCE [LARGE SCALE GENOMIC DNA]</scope>
    <source>
        <strain evidence="8 9">DSM 45435</strain>
    </source>
</reference>
<evidence type="ECO:0000256" key="5">
    <source>
        <dbReference type="ARBA" id="ARBA00023136"/>
    </source>
</evidence>
<keyword evidence="9" id="KW-1185">Reference proteome</keyword>
<feature type="transmembrane region" description="Helical" evidence="7">
    <location>
        <begin position="81"/>
        <end position="104"/>
    </location>
</feature>
<evidence type="ECO:0000313" key="8">
    <source>
        <dbReference type="EMBL" id="WCZ32157.1"/>
    </source>
</evidence>
<evidence type="ECO:0000256" key="2">
    <source>
        <dbReference type="ARBA" id="ARBA00022475"/>
    </source>
</evidence>
<evidence type="ECO:0008006" key="10">
    <source>
        <dbReference type="Google" id="ProtNLM"/>
    </source>
</evidence>
<evidence type="ECO:0000256" key="7">
    <source>
        <dbReference type="SAM" id="Phobius"/>
    </source>
</evidence>
<comment type="subcellular location">
    <subcellularLocation>
        <location evidence="1">Cell membrane</location>
        <topology evidence="1">Multi-pass membrane protein</topology>
    </subcellularLocation>
</comment>
<evidence type="ECO:0000256" key="4">
    <source>
        <dbReference type="ARBA" id="ARBA00022989"/>
    </source>
</evidence>
<keyword evidence="2" id="KW-1003">Cell membrane</keyword>
<dbReference type="RefSeq" id="WP_022862821.1">
    <property type="nucleotide sequence ID" value="NZ_ATVG01000004.1"/>
</dbReference>
<keyword evidence="3 7" id="KW-0812">Transmembrane</keyword>
<dbReference type="Pfam" id="PF03631">
    <property type="entry name" value="Virul_fac_BrkB"/>
    <property type="match status" value="1"/>
</dbReference>
<keyword evidence="5 7" id="KW-0472">Membrane</keyword>
<feature type="transmembrane region" description="Helical" evidence="7">
    <location>
        <begin position="245"/>
        <end position="265"/>
    </location>
</feature>
<evidence type="ECO:0000313" key="9">
    <source>
        <dbReference type="Proteomes" id="UP001220064"/>
    </source>
</evidence>
<dbReference type="InterPro" id="IPR017039">
    <property type="entry name" value="Virul_fac_BrkB"/>
</dbReference>
<dbReference type="PANTHER" id="PTHR30213">
    <property type="entry name" value="INNER MEMBRANE PROTEIN YHJD"/>
    <property type="match status" value="1"/>
</dbReference>
<gene>
    <name evidence="8" type="ORF">CMASS_03515</name>
</gene>
<evidence type="ECO:0000256" key="1">
    <source>
        <dbReference type="ARBA" id="ARBA00004651"/>
    </source>
</evidence>
<evidence type="ECO:0000256" key="6">
    <source>
        <dbReference type="SAM" id="MobiDB-lite"/>
    </source>
</evidence>
<dbReference type="PANTHER" id="PTHR30213:SF0">
    <property type="entry name" value="UPF0761 MEMBRANE PROTEIN YIHY"/>
    <property type="match status" value="1"/>
</dbReference>
<name>A0ABY7U8V1_9CORY</name>
<feature type="transmembrane region" description="Helical" evidence="7">
    <location>
        <begin position="147"/>
        <end position="167"/>
    </location>
</feature>
<feature type="transmembrane region" description="Helical" evidence="7">
    <location>
        <begin position="277"/>
        <end position="301"/>
    </location>
</feature>
<feature type="region of interest" description="Disordered" evidence="6">
    <location>
        <begin position="376"/>
        <end position="411"/>
    </location>
</feature>
<evidence type="ECO:0000256" key="3">
    <source>
        <dbReference type="ARBA" id="ARBA00022692"/>
    </source>
</evidence>
<protein>
    <recommendedName>
        <fullName evidence="10">YihY/virulence factor BrkB family protein</fullName>
    </recommendedName>
</protein>
<sequence length="411" mass="44472">MALSAEPTDPDYESDDVASYRTELVMRYGPGQIRALPPRSLQPNPLRGRNNRLQWASWWHIVKRVVYDFGYDAMVDKAATLTYYTVLSLAPTIVAAYSIVLLLLPRGSADGVELIDELIVNYLPPSLHDDAGAFVHAIVGTSADSTVALVISILVSLISASAYVRAFSRSANVMYGRAEGRGIVRTWLGMWGVTVLLVVGGVALMLAALLRESIVLGVLEPIAEPLHITGTVEYLTSIFLPVWRWVRYPVIVVIAVVLLAMLYYLTPNVRPGKLRLLTLGSTFALIVCGLVWGGFSVYLTVVGVSSAYGAFGTALAVLVGTWLGNLCLLIGVKIDAEVLRVKEIQAGYGSEEFIHAAPKSDAAVRARLRQLRSLRKSAAAIEKSSPRVGSGRGHASMRVKGQQPEDNPAAE</sequence>
<accession>A0ABY7U8V1</accession>